<keyword evidence="5" id="KW-1185">Reference proteome</keyword>
<evidence type="ECO:0000256" key="2">
    <source>
        <dbReference type="ARBA" id="ARBA00022679"/>
    </source>
</evidence>
<proteinExistence type="inferred from homology"/>
<comment type="caution">
    <text evidence="4">The sequence shown here is derived from an EMBL/GenBank/DDBJ whole genome shotgun (WGS) entry which is preliminary data.</text>
</comment>
<dbReference type="GO" id="GO:0016746">
    <property type="term" value="F:acyltransferase activity"/>
    <property type="evidence" value="ECO:0007669"/>
    <property type="project" value="UniProtKB-KW"/>
</dbReference>
<dbReference type="Gene3D" id="3.30.559.10">
    <property type="entry name" value="Chloramphenicol acetyltransferase-like domain"/>
    <property type="match status" value="1"/>
</dbReference>
<dbReference type="STRING" id="35608.A0A2U1NHC0"/>
<dbReference type="EMBL" id="PKPP01002823">
    <property type="protein sequence ID" value="PWA72919.1"/>
    <property type="molecule type" value="Genomic_DNA"/>
</dbReference>
<gene>
    <name evidence="4" type="ORF">CTI12_AA265040</name>
</gene>
<dbReference type="Pfam" id="PF02458">
    <property type="entry name" value="Transferase"/>
    <property type="match status" value="1"/>
</dbReference>
<dbReference type="InterPro" id="IPR023213">
    <property type="entry name" value="CAT-like_dom_sf"/>
</dbReference>
<keyword evidence="3" id="KW-0012">Acyltransferase</keyword>
<evidence type="ECO:0000313" key="5">
    <source>
        <dbReference type="Proteomes" id="UP000245207"/>
    </source>
</evidence>
<evidence type="ECO:0000313" key="4">
    <source>
        <dbReference type="EMBL" id="PWA72919.1"/>
    </source>
</evidence>
<dbReference type="PANTHER" id="PTHR31623:SF83">
    <property type="entry name" value="ACETYL-COA-BENZYLALCOHOL ACETYLTRANSFERASE-LIKE"/>
    <property type="match status" value="1"/>
</dbReference>
<dbReference type="OrthoDB" id="671439at2759"/>
<protein>
    <submittedName>
        <fullName evidence="4">Transferase, Chloramphenicol acetyltransferase-like domain protein</fullName>
    </submittedName>
</protein>
<name>A0A2U1NHC0_ARTAN</name>
<evidence type="ECO:0000256" key="1">
    <source>
        <dbReference type="ARBA" id="ARBA00009861"/>
    </source>
</evidence>
<sequence>MEIKIRSIQIIKPSKPTPENQRSFKLSLFDQLAAFSNIDLILYYKSSCEVNITDRRSQLVNSLSEVLTSYYPLAGRIKEDGLEVDCCDQGVKYLETRVTMTHDSFLKEGPRIDDIR</sequence>
<keyword evidence="2 4" id="KW-0808">Transferase</keyword>
<comment type="similarity">
    <text evidence="1">Belongs to the plant acyltransferase family.</text>
</comment>
<accession>A0A2U1NHC0</accession>
<organism evidence="4 5">
    <name type="scientific">Artemisia annua</name>
    <name type="common">Sweet wormwood</name>
    <dbReference type="NCBI Taxonomy" id="35608"/>
    <lineage>
        <taxon>Eukaryota</taxon>
        <taxon>Viridiplantae</taxon>
        <taxon>Streptophyta</taxon>
        <taxon>Embryophyta</taxon>
        <taxon>Tracheophyta</taxon>
        <taxon>Spermatophyta</taxon>
        <taxon>Magnoliopsida</taxon>
        <taxon>eudicotyledons</taxon>
        <taxon>Gunneridae</taxon>
        <taxon>Pentapetalae</taxon>
        <taxon>asterids</taxon>
        <taxon>campanulids</taxon>
        <taxon>Asterales</taxon>
        <taxon>Asteraceae</taxon>
        <taxon>Asteroideae</taxon>
        <taxon>Anthemideae</taxon>
        <taxon>Artemisiinae</taxon>
        <taxon>Artemisia</taxon>
    </lineage>
</organism>
<reference evidence="4 5" key="1">
    <citation type="journal article" date="2018" name="Mol. Plant">
        <title>The genome of Artemisia annua provides insight into the evolution of Asteraceae family and artemisinin biosynthesis.</title>
        <authorList>
            <person name="Shen Q."/>
            <person name="Zhang L."/>
            <person name="Liao Z."/>
            <person name="Wang S."/>
            <person name="Yan T."/>
            <person name="Shi P."/>
            <person name="Liu M."/>
            <person name="Fu X."/>
            <person name="Pan Q."/>
            <person name="Wang Y."/>
            <person name="Lv Z."/>
            <person name="Lu X."/>
            <person name="Zhang F."/>
            <person name="Jiang W."/>
            <person name="Ma Y."/>
            <person name="Chen M."/>
            <person name="Hao X."/>
            <person name="Li L."/>
            <person name="Tang Y."/>
            <person name="Lv G."/>
            <person name="Zhou Y."/>
            <person name="Sun X."/>
            <person name="Brodelius P.E."/>
            <person name="Rose J.K.C."/>
            <person name="Tang K."/>
        </authorList>
    </citation>
    <scope>NUCLEOTIDE SEQUENCE [LARGE SCALE GENOMIC DNA]</scope>
    <source>
        <strain evidence="5">cv. Huhao1</strain>
        <tissue evidence="4">Leaf</tissue>
    </source>
</reference>
<dbReference type="PANTHER" id="PTHR31623">
    <property type="entry name" value="F21J9.9"/>
    <property type="match status" value="1"/>
</dbReference>
<dbReference type="AlphaFoldDB" id="A0A2U1NHC0"/>
<evidence type="ECO:0000256" key="3">
    <source>
        <dbReference type="ARBA" id="ARBA00023315"/>
    </source>
</evidence>
<dbReference type="Proteomes" id="UP000245207">
    <property type="component" value="Unassembled WGS sequence"/>
</dbReference>